<protein>
    <submittedName>
        <fullName evidence="1">Uncharacterized protein</fullName>
    </submittedName>
</protein>
<dbReference type="RefSeq" id="WP_369169454.1">
    <property type="nucleotide sequence ID" value="NZ_CP163439.1"/>
</dbReference>
<accession>A0AB39PWI6</accession>
<proteinExistence type="predicted"/>
<dbReference type="EMBL" id="CP163439">
    <property type="protein sequence ID" value="XDQ34876.1"/>
    <property type="molecule type" value="Genomic_DNA"/>
</dbReference>
<sequence length="180" mass="20858">MIDKAPKYTFGPDRPWPWVSFDDPAWPLEPWDVMNDEDLADAAVRFAIFYLSGSVQNMTKLRATALVEEAVKRVTADVVAEARTQRYSWGRIAAAFGVGRTAVQKRFGKWPTLDRTRTLEDQYERMGWYLESAALNPGEYEYEEEARTTRSRCIRRRRGHAVDPLDRFHKTVPPHQRHSG</sequence>
<reference evidence="1" key="1">
    <citation type="submission" date="2024-07" db="EMBL/GenBank/DDBJ databases">
        <authorList>
            <person name="Yu S.T."/>
        </authorList>
    </citation>
    <scope>NUCLEOTIDE SEQUENCE</scope>
    <source>
        <strain evidence="1">R28</strain>
    </source>
</reference>
<dbReference type="AlphaFoldDB" id="A0AB39PWI6"/>
<name>A0AB39PWI6_9ACTN</name>
<evidence type="ECO:0000313" key="1">
    <source>
        <dbReference type="EMBL" id="XDQ34876.1"/>
    </source>
</evidence>
<organism evidence="1">
    <name type="scientific">Streptomyces sp. R28</name>
    <dbReference type="NCBI Taxonomy" id="3238628"/>
    <lineage>
        <taxon>Bacteria</taxon>
        <taxon>Bacillati</taxon>
        <taxon>Actinomycetota</taxon>
        <taxon>Actinomycetes</taxon>
        <taxon>Kitasatosporales</taxon>
        <taxon>Streptomycetaceae</taxon>
        <taxon>Streptomyces</taxon>
    </lineage>
</organism>
<gene>
    <name evidence="1" type="ORF">AB5J49_16865</name>
</gene>